<name>A0A8S5MKM1_9CAUD</name>
<proteinExistence type="predicted"/>
<dbReference type="InterPro" id="IPR031875">
    <property type="entry name" value="RecA_dep_nuc"/>
</dbReference>
<sequence>MSKSKQKPTTKAEKLHLSRVAALSCIVCRNQEYGESPAEIHHCSSGTGLAVRADHFQVIPLCHAHHRTGGYGVAIHAGRKSWEKKYGTESELLTQVRRELGIISDNISENEGEE</sequence>
<evidence type="ECO:0000313" key="1">
    <source>
        <dbReference type="EMBL" id="DAD82768.1"/>
    </source>
</evidence>
<dbReference type="Pfam" id="PF16786">
    <property type="entry name" value="RecA_dep_nuc"/>
    <property type="match status" value="1"/>
</dbReference>
<reference evidence="1" key="1">
    <citation type="journal article" date="2021" name="Proc. Natl. Acad. Sci. U.S.A.">
        <title>A Catalog of Tens of Thousands of Viruses from Human Metagenomes Reveals Hidden Associations with Chronic Diseases.</title>
        <authorList>
            <person name="Tisza M.J."/>
            <person name="Buck C.B."/>
        </authorList>
    </citation>
    <scope>NUCLEOTIDE SEQUENCE</scope>
    <source>
        <strain evidence="1">CteRK31</strain>
    </source>
</reference>
<organism evidence="1">
    <name type="scientific">Siphoviridae sp. cteRK31</name>
    <dbReference type="NCBI Taxonomy" id="2826405"/>
    <lineage>
        <taxon>Viruses</taxon>
        <taxon>Duplodnaviria</taxon>
        <taxon>Heunggongvirae</taxon>
        <taxon>Uroviricota</taxon>
        <taxon>Caudoviricetes</taxon>
    </lineage>
</organism>
<protein>
    <submittedName>
        <fullName evidence="1">Recombination enhancement, RecA-dependent nuclease</fullName>
    </submittedName>
</protein>
<dbReference type="Gene3D" id="3.30.40.190">
    <property type="match status" value="1"/>
</dbReference>
<accession>A0A8S5MKM1</accession>
<dbReference type="EMBL" id="BK014924">
    <property type="protein sequence ID" value="DAD82768.1"/>
    <property type="molecule type" value="Genomic_DNA"/>
</dbReference>